<evidence type="ECO:0000256" key="1">
    <source>
        <dbReference type="SAM" id="MobiDB-lite"/>
    </source>
</evidence>
<dbReference type="Proteomes" id="UP000796761">
    <property type="component" value="Unassembled WGS sequence"/>
</dbReference>
<dbReference type="AlphaFoldDB" id="A0A8K1GG21"/>
<evidence type="ECO:0000313" key="2">
    <source>
        <dbReference type="EMBL" id="TRZ18156.1"/>
    </source>
</evidence>
<sequence>MGTAQRLPELQEGLDNNPKDAQDGIVGVSVQSQGLDWMIPVDSSQLRIFWDSRNDSGAGLCHVCPQPLTFLRILCLQRKPGGE</sequence>
<protein>
    <submittedName>
        <fullName evidence="2">Uncharacterized protein</fullName>
    </submittedName>
</protein>
<gene>
    <name evidence="2" type="ORF">HGM15179_008952</name>
</gene>
<feature type="region of interest" description="Disordered" evidence="1">
    <location>
        <begin position="1"/>
        <end position="23"/>
    </location>
</feature>
<comment type="caution">
    <text evidence="2">The sequence shown here is derived from an EMBL/GenBank/DDBJ whole genome shotgun (WGS) entry which is preliminary data.</text>
</comment>
<accession>A0A8K1GG21</accession>
<name>A0A8K1GG21_9PASS</name>
<reference evidence="2" key="1">
    <citation type="submission" date="2019-04" db="EMBL/GenBank/DDBJ databases">
        <title>Genome assembly of Zosterops borbonicus 15179.</title>
        <authorList>
            <person name="Leroy T."/>
            <person name="Anselmetti Y."/>
            <person name="Tilak M.-K."/>
            <person name="Nabholz B."/>
        </authorList>
    </citation>
    <scope>NUCLEOTIDE SEQUENCE</scope>
    <source>
        <strain evidence="2">HGM_15179</strain>
        <tissue evidence="2">Muscle</tissue>
    </source>
</reference>
<dbReference type="EMBL" id="SWJQ01000231">
    <property type="protein sequence ID" value="TRZ18156.1"/>
    <property type="molecule type" value="Genomic_DNA"/>
</dbReference>
<organism evidence="2 3">
    <name type="scientific">Zosterops borbonicus</name>
    <dbReference type="NCBI Taxonomy" id="364589"/>
    <lineage>
        <taxon>Eukaryota</taxon>
        <taxon>Metazoa</taxon>
        <taxon>Chordata</taxon>
        <taxon>Craniata</taxon>
        <taxon>Vertebrata</taxon>
        <taxon>Euteleostomi</taxon>
        <taxon>Archelosauria</taxon>
        <taxon>Archosauria</taxon>
        <taxon>Dinosauria</taxon>
        <taxon>Saurischia</taxon>
        <taxon>Theropoda</taxon>
        <taxon>Coelurosauria</taxon>
        <taxon>Aves</taxon>
        <taxon>Neognathae</taxon>
        <taxon>Neoaves</taxon>
        <taxon>Telluraves</taxon>
        <taxon>Australaves</taxon>
        <taxon>Passeriformes</taxon>
        <taxon>Sylvioidea</taxon>
        <taxon>Zosteropidae</taxon>
        <taxon>Zosterops</taxon>
    </lineage>
</organism>
<evidence type="ECO:0000313" key="3">
    <source>
        <dbReference type="Proteomes" id="UP000796761"/>
    </source>
</evidence>
<keyword evidence="3" id="KW-1185">Reference proteome</keyword>
<dbReference type="OrthoDB" id="10571267at2759"/>
<proteinExistence type="predicted"/>